<proteinExistence type="predicted"/>
<keyword evidence="6" id="KW-1185">Reference proteome</keyword>
<dbReference type="InterPro" id="IPR009061">
    <property type="entry name" value="DNA-bd_dom_put_sf"/>
</dbReference>
<evidence type="ECO:0000313" key="6">
    <source>
        <dbReference type="Proteomes" id="UP001524473"/>
    </source>
</evidence>
<dbReference type="Pfam" id="PF13411">
    <property type="entry name" value="MerR_1"/>
    <property type="match status" value="1"/>
</dbReference>
<keyword evidence="3" id="KW-0804">Transcription</keyword>
<dbReference type="SMART" id="SM00422">
    <property type="entry name" value="HTH_MERR"/>
    <property type="match status" value="1"/>
</dbReference>
<dbReference type="InterPro" id="IPR000551">
    <property type="entry name" value="MerR-type_HTH_dom"/>
</dbReference>
<evidence type="ECO:0000256" key="1">
    <source>
        <dbReference type="ARBA" id="ARBA00023015"/>
    </source>
</evidence>
<keyword evidence="1" id="KW-0805">Transcription regulation</keyword>
<dbReference type="InterPro" id="IPR047057">
    <property type="entry name" value="MerR_fam"/>
</dbReference>
<evidence type="ECO:0000313" key="5">
    <source>
        <dbReference type="EMBL" id="MCQ4840224.1"/>
    </source>
</evidence>
<keyword evidence="2" id="KW-0238">DNA-binding</keyword>
<reference evidence="5 6" key="1">
    <citation type="submission" date="2022-06" db="EMBL/GenBank/DDBJ databases">
        <title>Isolation of gut microbiota from human fecal samples.</title>
        <authorList>
            <person name="Pamer E.G."/>
            <person name="Barat B."/>
            <person name="Waligurski E."/>
            <person name="Medina S."/>
            <person name="Paddock L."/>
            <person name="Mostad J."/>
        </authorList>
    </citation>
    <scope>NUCLEOTIDE SEQUENCE [LARGE SCALE GENOMIC DNA]</scope>
    <source>
        <strain evidence="5 6">DFI.9.73</strain>
    </source>
</reference>
<dbReference type="RefSeq" id="WP_066863206.1">
    <property type="nucleotide sequence ID" value="NZ_CABKVV010000013.1"/>
</dbReference>
<name>A0ABT1RZW5_9FIRM</name>
<dbReference type="SUPFAM" id="SSF46955">
    <property type="entry name" value="Putative DNA-binding domain"/>
    <property type="match status" value="1"/>
</dbReference>
<dbReference type="GeneID" id="90532173"/>
<organism evidence="5 6">
    <name type="scientific">Neglectibacter timonensis</name>
    <dbReference type="NCBI Taxonomy" id="1776382"/>
    <lineage>
        <taxon>Bacteria</taxon>
        <taxon>Bacillati</taxon>
        <taxon>Bacillota</taxon>
        <taxon>Clostridia</taxon>
        <taxon>Eubacteriales</taxon>
        <taxon>Oscillospiraceae</taxon>
        <taxon>Neglectibacter</taxon>
    </lineage>
</organism>
<dbReference type="CDD" id="cd00592">
    <property type="entry name" value="HTH_MerR-like"/>
    <property type="match status" value="1"/>
</dbReference>
<dbReference type="EMBL" id="JANFZH010000021">
    <property type="protein sequence ID" value="MCQ4840224.1"/>
    <property type="molecule type" value="Genomic_DNA"/>
</dbReference>
<protein>
    <submittedName>
        <fullName evidence="5">MerR family transcriptional regulator</fullName>
    </submittedName>
</protein>
<accession>A0ABT1RZW5</accession>
<dbReference type="PANTHER" id="PTHR30204">
    <property type="entry name" value="REDOX-CYCLING DRUG-SENSING TRANSCRIPTIONAL ACTIVATOR SOXR"/>
    <property type="match status" value="1"/>
</dbReference>
<evidence type="ECO:0000259" key="4">
    <source>
        <dbReference type="PROSITE" id="PS50937"/>
    </source>
</evidence>
<dbReference type="Proteomes" id="UP001524473">
    <property type="component" value="Unassembled WGS sequence"/>
</dbReference>
<dbReference type="PANTHER" id="PTHR30204:SF94">
    <property type="entry name" value="HEAVY METAL-DEPENDENT TRANSCRIPTIONAL REGULATOR HI_0293-RELATED"/>
    <property type="match status" value="1"/>
</dbReference>
<dbReference type="PROSITE" id="PS50937">
    <property type="entry name" value="HTH_MERR_2"/>
    <property type="match status" value="1"/>
</dbReference>
<evidence type="ECO:0000256" key="3">
    <source>
        <dbReference type="ARBA" id="ARBA00023163"/>
    </source>
</evidence>
<gene>
    <name evidence="5" type="ORF">NE695_09905</name>
</gene>
<feature type="domain" description="HTH merR-type" evidence="4">
    <location>
        <begin position="13"/>
        <end position="72"/>
    </location>
</feature>
<dbReference type="Gene3D" id="1.10.1660.10">
    <property type="match status" value="1"/>
</dbReference>
<comment type="caution">
    <text evidence="5">The sequence shown here is derived from an EMBL/GenBank/DDBJ whole genome shotgun (WGS) entry which is preliminary data.</text>
</comment>
<evidence type="ECO:0000256" key="2">
    <source>
        <dbReference type="ARBA" id="ARBA00023125"/>
    </source>
</evidence>
<sequence>MDLIRINDLTSQLGLSSRTLRYYEEIGLIESIRPPQEKYRYFDEKAVERLTQILVLRKMQIPIKDIVKIFNNPDTTALVDVFVEKMNEIDGEVTALSELKNIIYNFLQKMIDRGIRKISALPLLYEEMDRQLKLREEQKPTGFEKLSEISRRLARPLEPAVIYLSPMRVLSSCLKEAPGFSDVSGFWSFVQAHEIFINEPGGHSQFEFQSDAGDVRILRIDEGFVNDSPYVDYLFEGGLFAAVNVYLEEDLAECFQALISYFDDSQSYEVDYTHEGRLRQEAMLERLLSPDERRELFSLLLPVKKRLAPPEYFGKPEEMNAITLEELERSNPAVWIKTAELSKLTPMNGPHYRLTEEGEAEYISWISTRVLSTNISVKIPFRVDIEFRVGEESGGWGHGRNEGSIRFHHGKDLNRVFGVNMENNPDERLSQEAVSFHQPVFGDYYNFPGRGRINPGEYNRLTWIVGLKHFAVILNGEVRYCGVNFPYMSADLTLQKAQPIIIGSNGSVKKYYRLIQISQLTQVPKNKIEEGALTMRKKQSNNSIPNIHKLITSEYGENYWFNGCARYLMEAAGEFKDEPDFGYWFFAGLTGDVLAQVYSYNEYMGESVTPCMFNSGDQEYFEKIFEKCGYSSSFITAKQLAANREMYLQTLIAYIDKGMPVMALTYGGPPWGVYVGYEEYGKTLLFMTGDQVEPERISIDCIIGASEGAYAAKGWLFLGEKTGNIDVKEAYRNMIFNIPYLFSVKTEACCFGPEAFYAWARGIEEGRMERVTPEEFEDGWSFHVSNICNMATNGSCADIVLARALELNPDMTFLEDIRKLYQRTAAIWNGSSGGNLEEGSDDLEALGGGFNVTLTNLQNTAQRAKIAARLWEAGDCMAQVAEIIAQHMKSRN</sequence>